<dbReference type="SUPFAM" id="SSF53800">
    <property type="entry name" value="Chelatase"/>
    <property type="match status" value="1"/>
</dbReference>
<dbReference type="CDD" id="cd02980">
    <property type="entry name" value="TRX_Fd_family"/>
    <property type="match status" value="1"/>
</dbReference>
<dbReference type="AlphaFoldDB" id="A0A6N9YKR8"/>
<dbReference type="Gene3D" id="3.40.30.10">
    <property type="entry name" value="Glutaredoxin"/>
    <property type="match status" value="1"/>
</dbReference>
<dbReference type="Proteomes" id="UP000469185">
    <property type="component" value="Unassembled WGS sequence"/>
</dbReference>
<evidence type="ECO:0008006" key="4">
    <source>
        <dbReference type="Google" id="ProtNLM"/>
    </source>
</evidence>
<dbReference type="EMBL" id="JAAGOB010000004">
    <property type="protein sequence ID" value="NED95535.1"/>
    <property type="molecule type" value="Genomic_DNA"/>
</dbReference>
<organism evidence="2 3">
    <name type="scientific">Phytoactinopolyspora alkaliphila</name>
    <dbReference type="NCBI Taxonomy" id="1783498"/>
    <lineage>
        <taxon>Bacteria</taxon>
        <taxon>Bacillati</taxon>
        <taxon>Actinomycetota</taxon>
        <taxon>Actinomycetes</taxon>
        <taxon>Jiangellales</taxon>
        <taxon>Jiangellaceae</taxon>
        <taxon>Phytoactinopolyspora</taxon>
    </lineage>
</organism>
<dbReference type="Gene3D" id="3.40.50.1400">
    <property type="match status" value="1"/>
</dbReference>
<sequence>MTRQIVLVGRALGAPAAERALSRLAVRLRERTGDIVRSALLDHGEESLHDALDECHADGATEVLVLPVQVPRDRYLETWVGKAAAHWTERRGDERAQRSTRGTSIAREASEKPSATNRPERRGDERAQRSTRGTSIAREASEKPSATNRPQRRGDERAQRSTRGTSIAREASEKPSATNRPERRCVSFLPEVRIGVGVSETEPMLDALVAAMTTPSQPVTDSPASFRSPNWSTIGGHRHHVLICRGPRCSAHGSALVAQALAAKLQAGPVSYEEVLVTNTGCLVPCNLGPIVVVQPDDVWYTSVDSGGVDRIVDEHLHRGVVVRELRTTRGTTSSGALDPSPAISYTTPEDI</sequence>
<name>A0A6N9YKR8_9ACTN</name>
<feature type="compositionally biased region" description="Basic and acidic residues" evidence="1">
    <location>
        <begin position="118"/>
        <end position="128"/>
    </location>
</feature>
<dbReference type="Pfam" id="PF01257">
    <property type="entry name" value="2Fe-2S_thioredx"/>
    <property type="match status" value="1"/>
</dbReference>
<accession>A0A6N9YKR8</accession>
<keyword evidence="3" id="KW-1185">Reference proteome</keyword>
<feature type="region of interest" description="Disordered" evidence="1">
    <location>
        <begin position="328"/>
        <end position="352"/>
    </location>
</feature>
<feature type="region of interest" description="Disordered" evidence="1">
    <location>
        <begin position="86"/>
        <end position="182"/>
    </location>
</feature>
<gene>
    <name evidence="2" type="ORF">G1H11_09435</name>
</gene>
<evidence type="ECO:0000313" key="2">
    <source>
        <dbReference type="EMBL" id="NED95535.1"/>
    </source>
</evidence>
<protein>
    <recommendedName>
        <fullName evidence="4">(2Fe-2S) ferredoxin domain-containing protein</fullName>
    </recommendedName>
</protein>
<comment type="caution">
    <text evidence="2">The sequence shown here is derived from an EMBL/GenBank/DDBJ whole genome shotgun (WGS) entry which is preliminary data.</text>
</comment>
<feature type="compositionally biased region" description="Basic and acidic residues" evidence="1">
    <location>
        <begin position="87"/>
        <end position="97"/>
    </location>
</feature>
<dbReference type="InterPro" id="IPR036249">
    <property type="entry name" value="Thioredoxin-like_sf"/>
</dbReference>
<evidence type="ECO:0000313" key="3">
    <source>
        <dbReference type="Proteomes" id="UP000469185"/>
    </source>
</evidence>
<evidence type="ECO:0000256" key="1">
    <source>
        <dbReference type="SAM" id="MobiDB-lite"/>
    </source>
</evidence>
<dbReference type="RefSeq" id="WP_163818299.1">
    <property type="nucleotide sequence ID" value="NZ_JAAGOB010000004.1"/>
</dbReference>
<reference evidence="2 3" key="1">
    <citation type="submission" date="2020-02" db="EMBL/GenBank/DDBJ databases">
        <authorList>
            <person name="Li X.-J."/>
            <person name="Feng X.-M."/>
        </authorList>
    </citation>
    <scope>NUCLEOTIDE SEQUENCE [LARGE SCALE GENOMIC DNA]</scope>
    <source>
        <strain evidence="2 3">CGMCC 4.7225</strain>
    </source>
</reference>
<dbReference type="SUPFAM" id="SSF52833">
    <property type="entry name" value="Thioredoxin-like"/>
    <property type="match status" value="1"/>
</dbReference>
<proteinExistence type="predicted"/>